<name>A0A7J0DVP4_9ERIC</name>
<reference evidence="2" key="1">
    <citation type="submission" date="2019-07" db="EMBL/GenBank/DDBJ databases">
        <title>De Novo Assembly of kiwifruit Actinidia rufa.</title>
        <authorList>
            <person name="Sugita-Konishi S."/>
            <person name="Sato K."/>
            <person name="Mori E."/>
            <person name="Abe Y."/>
            <person name="Kisaki G."/>
            <person name="Hamano K."/>
            <person name="Suezawa K."/>
            <person name="Otani M."/>
            <person name="Fukuda T."/>
            <person name="Manabe T."/>
            <person name="Gomi K."/>
            <person name="Tabuchi M."/>
            <person name="Akimitsu K."/>
            <person name="Kataoka I."/>
        </authorList>
    </citation>
    <scope>NUCLEOTIDE SEQUENCE [LARGE SCALE GENOMIC DNA]</scope>
    <source>
        <strain evidence="2">cv. Fuchu</strain>
    </source>
</reference>
<dbReference type="EMBL" id="BJWL01000418">
    <property type="protein sequence ID" value="GFS43455.1"/>
    <property type="molecule type" value="Genomic_DNA"/>
</dbReference>
<protein>
    <submittedName>
        <fullName evidence="1">Uncharacterized protein</fullName>
    </submittedName>
</protein>
<dbReference type="AlphaFoldDB" id="A0A7J0DVP4"/>
<dbReference type="Proteomes" id="UP000585474">
    <property type="component" value="Unassembled WGS sequence"/>
</dbReference>
<gene>
    <name evidence="1" type="ORF">Acr_00g0085230</name>
</gene>
<evidence type="ECO:0000313" key="1">
    <source>
        <dbReference type="EMBL" id="GFS43455.1"/>
    </source>
</evidence>
<accession>A0A7J0DVP4</accession>
<keyword evidence="2" id="KW-1185">Reference proteome</keyword>
<sequence length="88" mass="9872">MGMGDGGGSRLCAMQSGAFSGLIWDRVLRRFQINRRPSGWSFEKDWAVQKLARRYEAEVVLHGLAGCGCGGLMRNDRAEWVKGYCCWV</sequence>
<comment type="caution">
    <text evidence="1">The sequence shown here is derived from an EMBL/GenBank/DDBJ whole genome shotgun (WGS) entry which is preliminary data.</text>
</comment>
<organism evidence="1 2">
    <name type="scientific">Actinidia rufa</name>
    <dbReference type="NCBI Taxonomy" id="165716"/>
    <lineage>
        <taxon>Eukaryota</taxon>
        <taxon>Viridiplantae</taxon>
        <taxon>Streptophyta</taxon>
        <taxon>Embryophyta</taxon>
        <taxon>Tracheophyta</taxon>
        <taxon>Spermatophyta</taxon>
        <taxon>Magnoliopsida</taxon>
        <taxon>eudicotyledons</taxon>
        <taxon>Gunneridae</taxon>
        <taxon>Pentapetalae</taxon>
        <taxon>asterids</taxon>
        <taxon>Ericales</taxon>
        <taxon>Actinidiaceae</taxon>
        <taxon>Actinidia</taxon>
    </lineage>
</organism>
<proteinExistence type="predicted"/>
<evidence type="ECO:0000313" key="2">
    <source>
        <dbReference type="Proteomes" id="UP000585474"/>
    </source>
</evidence>